<keyword evidence="4" id="KW-0539">Nucleus</keyword>
<evidence type="ECO:0000256" key="5">
    <source>
        <dbReference type="ARBA" id="ARBA00023306"/>
    </source>
</evidence>
<dbReference type="PANTHER" id="PTHR12663:SF0">
    <property type="entry name" value="PRECOCIOUS DISSOCIATION OF SISTERS 5, ISOFORM A"/>
    <property type="match status" value="1"/>
</dbReference>
<reference evidence="6" key="1">
    <citation type="submission" date="2023-03" db="EMBL/GenBank/DDBJ databases">
        <title>Mating type loci evolution in Malassezia.</title>
        <authorList>
            <person name="Coelho M.A."/>
        </authorList>
    </citation>
    <scope>NUCLEOTIDE SEQUENCE</scope>
    <source>
        <strain evidence="6">CBS 11721</strain>
    </source>
</reference>
<dbReference type="GO" id="GO:0000785">
    <property type="term" value="C:chromatin"/>
    <property type="evidence" value="ECO:0007669"/>
    <property type="project" value="TreeGrafter"/>
</dbReference>
<dbReference type="InterPro" id="IPR039776">
    <property type="entry name" value="Pds5"/>
</dbReference>
<keyword evidence="7" id="KW-1185">Reference proteome</keyword>
<dbReference type="GO" id="GO:0006281">
    <property type="term" value="P:DNA repair"/>
    <property type="evidence" value="ECO:0007669"/>
    <property type="project" value="TreeGrafter"/>
</dbReference>
<evidence type="ECO:0000256" key="2">
    <source>
        <dbReference type="ARBA" id="ARBA00022618"/>
    </source>
</evidence>
<dbReference type="GO" id="GO:0051301">
    <property type="term" value="P:cell division"/>
    <property type="evidence" value="ECO:0007669"/>
    <property type="project" value="UniProtKB-KW"/>
</dbReference>
<gene>
    <name evidence="6" type="primary">PDS5</name>
    <name evidence="6" type="ORF">MCUN1_001518</name>
</gene>
<evidence type="ECO:0000313" key="6">
    <source>
        <dbReference type="EMBL" id="WFD34677.1"/>
    </source>
</evidence>
<dbReference type="SUPFAM" id="SSF48371">
    <property type="entry name" value="ARM repeat"/>
    <property type="match status" value="1"/>
</dbReference>
<evidence type="ECO:0000256" key="3">
    <source>
        <dbReference type="ARBA" id="ARBA00022776"/>
    </source>
</evidence>
<dbReference type="InterPro" id="IPR016024">
    <property type="entry name" value="ARM-type_fold"/>
</dbReference>
<dbReference type="Pfam" id="PF20168">
    <property type="entry name" value="PDS5"/>
    <property type="match status" value="1"/>
</dbReference>
<dbReference type="EMBL" id="CP119878">
    <property type="protein sequence ID" value="WFD34677.1"/>
    <property type="molecule type" value="Genomic_DNA"/>
</dbReference>
<keyword evidence="5" id="KW-0131">Cell cycle</keyword>
<dbReference type="Proteomes" id="UP001219933">
    <property type="component" value="Chromosome 2"/>
</dbReference>
<dbReference type="GO" id="GO:0005634">
    <property type="term" value="C:nucleus"/>
    <property type="evidence" value="ECO:0007669"/>
    <property type="project" value="UniProtKB-SubCell"/>
</dbReference>
<comment type="subcellular location">
    <subcellularLocation>
        <location evidence="1">Nucleus</location>
    </subcellularLocation>
</comment>
<protein>
    <submittedName>
        <fullName evidence="6">Sister chromatid cohesion protein pds5</fullName>
    </submittedName>
</protein>
<evidence type="ECO:0000256" key="4">
    <source>
        <dbReference type="ARBA" id="ARBA00023242"/>
    </source>
</evidence>
<accession>A0AAF0J5N6</accession>
<keyword evidence="3" id="KW-0498">Mitosis</keyword>
<dbReference type="InterPro" id="IPR011989">
    <property type="entry name" value="ARM-like"/>
</dbReference>
<name>A0AAF0J5N6_9BASI</name>
<dbReference type="GO" id="GO:0007064">
    <property type="term" value="P:mitotic sister chromatid cohesion"/>
    <property type="evidence" value="ECO:0007669"/>
    <property type="project" value="InterPro"/>
</dbReference>
<organism evidence="6 7">
    <name type="scientific">Malassezia cuniculi</name>
    <dbReference type="NCBI Taxonomy" id="948313"/>
    <lineage>
        <taxon>Eukaryota</taxon>
        <taxon>Fungi</taxon>
        <taxon>Dikarya</taxon>
        <taxon>Basidiomycota</taxon>
        <taxon>Ustilaginomycotina</taxon>
        <taxon>Malasseziomycetes</taxon>
        <taxon>Malasseziales</taxon>
        <taxon>Malasseziaceae</taxon>
        <taxon>Malassezia</taxon>
    </lineage>
</organism>
<dbReference type="Gene3D" id="1.25.10.10">
    <property type="entry name" value="Leucine-rich Repeat Variant"/>
    <property type="match status" value="1"/>
</dbReference>
<dbReference type="AlphaFoldDB" id="A0AAF0J5N6"/>
<keyword evidence="2" id="KW-0132">Cell division</keyword>
<dbReference type="PANTHER" id="PTHR12663">
    <property type="entry name" value="ANDROGEN INDUCED INHIBITOR OF PROLIFERATION AS3 / PDS5-RELATED"/>
    <property type="match status" value="1"/>
</dbReference>
<evidence type="ECO:0000313" key="7">
    <source>
        <dbReference type="Proteomes" id="UP001219933"/>
    </source>
</evidence>
<proteinExistence type="predicted"/>
<sequence length="995" mass="107249">MARPALLDHRDASVRAYGACILADMLRLYAPNAPFQGKQLKRIFVLFVDVLAAPGILATPSDPLHAQTVYLLESLSTVQSAVLIYDVPGADAAVAQLFQKMLQAADGLSKHAELCVIDLLSQLVDESEQVPPGVFEALVAALDSSAAHISASVLRSTSDRLQRDAARYFSEELAEPDSDAYSAVENVAASVPQLLLSVTPILESQLEGSTKVRAAASATLGRMFSASPSHGAERRPGGVAELYPTTWRAWLARSGDKNASIRISVIDAARDALAEYPALAKDVSAMLSARLADPDERVRESAARALGGLEYDILLHHVPETTIRALGSRARDKSARVRAVALDALGRMYAAAAPELERGSTAAQSFAWIPGVMLRCSLVQALDVMSDAGLSFARHIVSAGDMWPSRLVDLVDALDDDEKAALVHYANLRLARPSVFDRYIHACETRSDENAAAAAAEALGCDTGPLHAFWRSRDAGALRLLRRAVDVRATLQDACGARSDLLAHFDEPQTAGALERIAVAGGYPIIAQDMIPALLELSGERQSAAYVLRHVARLAPQLLLPHADMLVNEAQNNSTLGHILLAALVKHRPGAVKPTPDLVLHLAAAMRTDTDEASAAAQTLSIISAKDKRVGAASSTLRAAADELVAHLPDELCPSTLRALASVLKHAPASMTDPDAAVDTAIKQVIFAKWAGGPLDGTWVDDKHAPNDLTRCLAALRLITRRVVAAGDTTVAEPALALLWRLASSGETEDLGTPEAAKSRMRAYAAVCILKLARCPAYMALVDAHMPRLVHILQDEEHKVRMAVLHKLLVYLTRRQLPSSMHALIYMVAHDPDDEMRVMVQSYTRRNAAVVSAEIRREAFETLFALFIALLASHPDLDLSSPASIVEYAVYLEFYLVCVSSAQNITYLASVAAGVRRASITHIDTCALHTISQLASAVVERHAARCGWDIGTLQQIELAAPFIPHSEDESRLSPRVIDLLDKRPHGHENKRVRRA</sequence>
<evidence type="ECO:0000256" key="1">
    <source>
        <dbReference type="ARBA" id="ARBA00004123"/>
    </source>
</evidence>